<dbReference type="EMBL" id="DMZY01000199">
    <property type="protein sequence ID" value="HAV92879.1"/>
    <property type="molecule type" value="Genomic_DNA"/>
</dbReference>
<organism evidence="1 2">
    <name type="scientific">candidate division WOR-3 bacterium</name>
    <dbReference type="NCBI Taxonomy" id="2052148"/>
    <lineage>
        <taxon>Bacteria</taxon>
        <taxon>Bacteria division WOR-3</taxon>
    </lineage>
</organism>
<evidence type="ECO:0000313" key="1">
    <source>
        <dbReference type="EMBL" id="HAV92879.1"/>
    </source>
</evidence>
<gene>
    <name evidence="1" type="ORF">DCW38_06835</name>
</gene>
<reference evidence="1 2" key="1">
    <citation type="journal article" date="2018" name="Nat. Biotechnol.">
        <title>A standardized bacterial taxonomy based on genome phylogeny substantially revises the tree of life.</title>
        <authorList>
            <person name="Parks D.H."/>
            <person name="Chuvochina M."/>
            <person name="Waite D.W."/>
            <person name="Rinke C."/>
            <person name="Skarshewski A."/>
            <person name="Chaumeil P.A."/>
            <person name="Hugenholtz P."/>
        </authorList>
    </citation>
    <scope>NUCLEOTIDE SEQUENCE [LARGE SCALE GENOMIC DNA]</scope>
    <source>
        <strain evidence="1">UBA9956</strain>
    </source>
</reference>
<sequence>MKNEFKLPLILSVFLFGLILNSYSFNDEIHAYYPSSSREGIETSSPVFIFKSAGFCTLKICEVPVDCPESEIFRIEPVFESSVENLSFLSVDYPFLDNILYAWCIEGYLNVDGKTVFQRSEIKYFKIISFTSPERLNYRNYLIGRIFEESEEFKNAINEGYSLTGRVKINGADVSDSELLSILNKLRSAKKTVKRVKVK</sequence>
<name>A0A350HBG3_UNCW3</name>
<accession>A0A350HBG3</accession>
<comment type="caution">
    <text evidence="1">The sequence shown here is derived from an EMBL/GenBank/DDBJ whole genome shotgun (WGS) entry which is preliminary data.</text>
</comment>
<protein>
    <submittedName>
        <fullName evidence="1">Uncharacterized protein</fullName>
    </submittedName>
</protein>
<proteinExistence type="predicted"/>
<evidence type="ECO:0000313" key="2">
    <source>
        <dbReference type="Proteomes" id="UP000264062"/>
    </source>
</evidence>
<dbReference type="AlphaFoldDB" id="A0A350HBG3"/>
<dbReference type="Proteomes" id="UP000264062">
    <property type="component" value="Unassembled WGS sequence"/>
</dbReference>